<accession>A0AAD6N8E7</accession>
<evidence type="ECO:0000259" key="10">
    <source>
        <dbReference type="Pfam" id="PF01915"/>
    </source>
</evidence>
<comment type="function">
    <text evidence="9">Beta-glucosidases are one of a number of cellulolytic enzymes involved in the degradation of cellulosic biomass. Catalyzes the last step releasing glucose from the inhibitory cellobiose.</text>
</comment>
<gene>
    <name evidence="11" type="ORF">N7460_006791</name>
</gene>
<name>A0AAD6N8E7_PENCN</name>
<dbReference type="GO" id="GO:0008422">
    <property type="term" value="F:beta-glucosidase activity"/>
    <property type="evidence" value="ECO:0007669"/>
    <property type="project" value="UniProtKB-EC"/>
</dbReference>
<dbReference type="GO" id="GO:0009251">
    <property type="term" value="P:glucan catabolic process"/>
    <property type="evidence" value="ECO:0007669"/>
    <property type="project" value="TreeGrafter"/>
</dbReference>
<dbReference type="EMBL" id="JAQJZL010000005">
    <property type="protein sequence ID" value="KAJ6041401.1"/>
    <property type="molecule type" value="Genomic_DNA"/>
</dbReference>
<evidence type="ECO:0000256" key="4">
    <source>
        <dbReference type="ARBA" id="ARBA00022729"/>
    </source>
</evidence>
<proteinExistence type="inferred from homology"/>
<keyword evidence="12" id="KW-1185">Reference proteome</keyword>
<evidence type="ECO:0000256" key="8">
    <source>
        <dbReference type="ARBA" id="ARBA00023326"/>
    </source>
</evidence>
<evidence type="ECO:0000313" key="11">
    <source>
        <dbReference type="EMBL" id="KAJ6041401.1"/>
    </source>
</evidence>
<reference evidence="11" key="2">
    <citation type="submission" date="2023-01" db="EMBL/GenBank/DDBJ databases">
        <authorList>
            <person name="Petersen C."/>
        </authorList>
    </citation>
    <scope>NUCLEOTIDE SEQUENCE</scope>
    <source>
        <strain evidence="11">IBT 15450</strain>
    </source>
</reference>
<feature type="domain" description="Glycoside hydrolase family 3 C-terminal" evidence="10">
    <location>
        <begin position="83"/>
        <end position="220"/>
    </location>
</feature>
<dbReference type="Proteomes" id="UP001219568">
    <property type="component" value="Unassembled WGS sequence"/>
</dbReference>
<keyword evidence="8" id="KW-0624">Polysaccharide degradation</keyword>
<dbReference type="InterPro" id="IPR002772">
    <property type="entry name" value="Glyco_hydro_3_C"/>
</dbReference>
<evidence type="ECO:0000256" key="1">
    <source>
        <dbReference type="ARBA" id="ARBA00000448"/>
    </source>
</evidence>
<keyword evidence="5" id="KW-0378">Hydrolase</keyword>
<comment type="similarity">
    <text evidence="2">Belongs to the glycosyl hydrolase 3 family.</text>
</comment>
<dbReference type="PANTHER" id="PTHR42715">
    <property type="entry name" value="BETA-GLUCOSIDASE"/>
    <property type="match status" value="1"/>
</dbReference>
<comment type="catalytic activity">
    <reaction evidence="1">
        <text>Hydrolysis of terminal, non-reducing beta-D-glucosyl residues with release of beta-D-glucose.</text>
        <dbReference type="EC" id="3.2.1.21"/>
    </reaction>
</comment>
<reference evidence="11" key="1">
    <citation type="journal article" date="2023" name="IMA Fungus">
        <title>Comparative genomic study of the Penicillium genus elucidates a diverse pangenome and 15 lateral gene transfer events.</title>
        <authorList>
            <person name="Petersen C."/>
            <person name="Sorensen T."/>
            <person name="Nielsen M.R."/>
            <person name="Sondergaard T.E."/>
            <person name="Sorensen J.L."/>
            <person name="Fitzpatrick D.A."/>
            <person name="Frisvad J.C."/>
            <person name="Nielsen K.L."/>
        </authorList>
    </citation>
    <scope>NUCLEOTIDE SEQUENCE</scope>
    <source>
        <strain evidence="11">IBT 15450</strain>
    </source>
</reference>
<evidence type="ECO:0000256" key="2">
    <source>
        <dbReference type="ARBA" id="ARBA00005336"/>
    </source>
</evidence>
<protein>
    <recommendedName>
        <fullName evidence="3">beta-glucosidase</fullName>
        <ecNumber evidence="3">3.2.1.21</ecNumber>
    </recommendedName>
</protein>
<comment type="caution">
    <text evidence="11">The sequence shown here is derived from an EMBL/GenBank/DDBJ whole genome shotgun (WGS) entry which is preliminary data.</text>
</comment>
<keyword evidence="4" id="KW-0732">Signal</keyword>
<dbReference type="AlphaFoldDB" id="A0AAD6N8E7"/>
<keyword evidence="7" id="KW-0326">Glycosidase</keyword>
<dbReference type="PANTHER" id="PTHR42715:SF5">
    <property type="entry name" value="BETA-GLUCOSIDASE M-RELATED"/>
    <property type="match status" value="1"/>
</dbReference>
<dbReference type="EC" id="3.2.1.21" evidence="3"/>
<evidence type="ECO:0000256" key="9">
    <source>
        <dbReference type="ARBA" id="ARBA00024983"/>
    </source>
</evidence>
<dbReference type="InterPro" id="IPR050288">
    <property type="entry name" value="Cellulose_deg_GH3"/>
</dbReference>
<evidence type="ECO:0000256" key="5">
    <source>
        <dbReference type="ARBA" id="ARBA00022801"/>
    </source>
</evidence>
<evidence type="ECO:0000256" key="3">
    <source>
        <dbReference type="ARBA" id="ARBA00012744"/>
    </source>
</evidence>
<evidence type="ECO:0000313" key="12">
    <source>
        <dbReference type="Proteomes" id="UP001219568"/>
    </source>
</evidence>
<sequence>MVMPDSMYWAPGLLAAGLSNGSLSLTRLDDIATRILAAWYNYAELEHPESGMPVNLLEPYQSIEARDPASKKTRFQSAVEGHVLVKKSGAVLLSKPKFVSLFGYDLTGLDNSLAVSLATGAPGWPGTLFSGGGSCSNTPSYIDAPFDAFQRQTRRDGTFLAWDLASAAPHVNPASEVCGVFVNEQSSEGWDRSSQGDAYSDQLIQNVADQCNNAMVVIRNAVLLTAGGSPPLGHRWQSPSGRPPCTVAVKETDYGLLLHPAVHVGEKNAYYPQADFSEGILIHYKAFEAADFTPRYEFGYGLTYTTFDYFNQRVTAQEGPPGISRS</sequence>
<keyword evidence="6" id="KW-0119">Carbohydrate metabolism</keyword>
<evidence type="ECO:0000256" key="6">
    <source>
        <dbReference type="ARBA" id="ARBA00023277"/>
    </source>
</evidence>
<dbReference type="Gene3D" id="3.40.50.1700">
    <property type="entry name" value="Glycoside hydrolase family 3 C-terminal domain"/>
    <property type="match status" value="2"/>
</dbReference>
<evidence type="ECO:0000256" key="7">
    <source>
        <dbReference type="ARBA" id="ARBA00023295"/>
    </source>
</evidence>
<dbReference type="SUPFAM" id="SSF52279">
    <property type="entry name" value="Beta-D-glucan exohydrolase, C-terminal domain"/>
    <property type="match status" value="1"/>
</dbReference>
<dbReference type="Pfam" id="PF01915">
    <property type="entry name" value="Glyco_hydro_3_C"/>
    <property type="match status" value="1"/>
</dbReference>
<dbReference type="InterPro" id="IPR036881">
    <property type="entry name" value="Glyco_hydro_3_C_sf"/>
</dbReference>
<organism evidence="11 12">
    <name type="scientific">Penicillium canescens</name>
    <dbReference type="NCBI Taxonomy" id="5083"/>
    <lineage>
        <taxon>Eukaryota</taxon>
        <taxon>Fungi</taxon>
        <taxon>Dikarya</taxon>
        <taxon>Ascomycota</taxon>
        <taxon>Pezizomycotina</taxon>
        <taxon>Eurotiomycetes</taxon>
        <taxon>Eurotiomycetidae</taxon>
        <taxon>Eurotiales</taxon>
        <taxon>Aspergillaceae</taxon>
        <taxon>Penicillium</taxon>
    </lineage>
</organism>